<comment type="caution">
    <text evidence="1">The sequence shown here is derived from an EMBL/GenBank/DDBJ whole genome shotgun (WGS) entry which is preliminary data.</text>
</comment>
<gene>
    <name evidence="1" type="ORF">B0T25DRAFT_627962</name>
</gene>
<name>A0AAJ0MKU5_9PEZI</name>
<protein>
    <submittedName>
        <fullName evidence="1">Uncharacterized protein</fullName>
    </submittedName>
</protein>
<proteinExistence type="predicted"/>
<dbReference type="AlphaFoldDB" id="A0AAJ0MKU5"/>
<dbReference type="EMBL" id="JAUIQD010000001">
    <property type="protein sequence ID" value="KAK3364112.1"/>
    <property type="molecule type" value="Genomic_DNA"/>
</dbReference>
<reference evidence="1" key="2">
    <citation type="submission" date="2023-06" db="EMBL/GenBank/DDBJ databases">
        <authorList>
            <consortium name="Lawrence Berkeley National Laboratory"/>
            <person name="Haridas S."/>
            <person name="Hensen N."/>
            <person name="Bonometti L."/>
            <person name="Westerberg I."/>
            <person name="Brannstrom I.O."/>
            <person name="Guillou S."/>
            <person name="Cros-Aarteil S."/>
            <person name="Calhoun S."/>
            <person name="Kuo A."/>
            <person name="Mondo S."/>
            <person name="Pangilinan J."/>
            <person name="Riley R."/>
            <person name="Labutti K."/>
            <person name="Andreopoulos B."/>
            <person name="Lipzen A."/>
            <person name="Chen C."/>
            <person name="Yanf M."/>
            <person name="Daum C."/>
            <person name="Ng V."/>
            <person name="Clum A."/>
            <person name="Steindorff A."/>
            <person name="Ohm R."/>
            <person name="Martin F."/>
            <person name="Silar P."/>
            <person name="Natvig D."/>
            <person name="Lalanne C."/>
            <person name="Gautier V."/>
            <person name="Ament-Velasquez S.L."/>
            <person name="Kruys A."/>
            <person name="Hutchinson M.I."/>
            <person name="Powell A.J."/>
            <person name="Barry K."/>
            <person name="Miller A.N."/>
            <person name="Grigoriev I.V."/>
            <person name="Debuchy R."/>
            <person name="Gladieux P."/>
            <person name="Thoren M.H."/>
            <person name="Johannesson H."/>
        </authorList>
    </citation>
    <scope>NUCLEOTIDE SEQUENCE</scope>
    <source>
        <strain evidence="1">CBS 955.72</strain>
    </source>
</reference>
<keyword evidence="2" id="KW-1185">Reference proteome</keyword>
<accession>A0AAJ0MKU5</accession>
<reference evidence="1" key="1">
    <citation type="journal article" date="2023" name="Mol. Phylogenet. Evol.">
        <title>Genome-scale phylogeny and comparative genomics of the fungal order Sordariales.</title>
        <authorList>
            <person name="Hensen N."/>
            <person name="Bonometti L."/>
            <person name="Westerberg I."/>
            <person name="Brannstrom I.O."/>
            <person name="Guillou S."/>
            <person name="Cros-Aarteil S."/>
            <person name="Calhoun S."/>
            <person name="Haridas S."/>
            <person name="Kuo A."/>
            <person name="Mondo S."/>
            <person name="Pangilinan J."/>
            <person name="Riley R."/>
            <person name="LaButti K."/>
            <person name="Andreopoulos B."/>
            <person name="Lipzen A."/>
            <person name="Chen C."/>
            <person name="Yan M."/>
            <person name="Daum C."/>
            <person name="Ng V."/>
            <person name="Clum A."/>
            <person name="Steindorff A."/>
            <person name="Ohm R.A."/>
            <person name="Martin F."/>
            <person name="Silar P."/>
            <person name="Natvig D.O."/>
            <person name="Lalanne C."/>
            <person name="Gautier V."/>
            <person name="Ament-Velasquez S.L."/>
            <person name="Kruys A."/>
            <person name="Hutchinson M.I."/>
            <person name="Powell A.J."/>
            <person name="Barry K."/>
            <person name="Miller A.N."/>
            <person name="Grigoriev I.V."/>
            <person name="Debuchy R."/>
            <person name="Gladieux P."/>
            <person name="Hiltunen Thoren M."/>
            <person name="Johannesson H."/>
        </authorList>
    </citation>
    <scope>NUCLEOTIDE SEQUENCE</scope>
    <source>
        <strain evidence="1">CBS 955.72</strain>
    </source>
</reference>
<dbReference type="InterPro" id="IPR009003">
    <property type="entry name" value="Peptidase_S1_PA"/>
</dbReference>
<sequence>MSTMPTLTLEVGGGGRGHFLARISLGIPQASRPVSTFEPKRIATAIGTHALVDIFDTHIRGRLIQECAAIDWSHISVVRLGYLGQAPSKCPATIVVAVRPNTLDSDGATRILRSVGKWIYVLPQLHDVAVEVVKAGVAPGADHVTVGIDGKVPGLGCSFEEAFRNVPALGAGLGPQDSTLAGTLGGYLSINTADTVEYLALTCHHVLSAIWNTMERDEKCATLALLRIKQEAGQISNAVRDQLFLKEYNLRQNQKRSLSLARFSNRLGTIYCTGTGTSGGWILDWGLVKLMTGRFSSLTCIDELSPLTRIDEHGAHDKHFLHNEVAGHFPSRCPGTQWGEMTPGEMVTPGEVKRAGNRTVFKRGRTTGSTKGELNMIDSSVRMRYDFDGGRYEVVEGRALLVVSLSWPSSYFFPIAFGHRGDSGSLVFDHQGRVLGMYIGGQTQDYEAMAPSINGFHFISPIHPTLDAIRDAAAKDPALQGQDVKVDFVWGI</sequence>
<dbReference type="SUPFAM" id="SSF50494">
    <property type="entry name" value="Trypsin-like serine proteases"/>
    <property type="match status" value="1"/>
</dbReference>
<organism evidence="1 2">
    <name type="scientific">Lasiosphaeria hispida</name>
    <dbReference type="NCBI Taxonomy" id="260671"/>
    <lineage>
        <taxon>Eukaryota</taxon>
        <taxon>Fungi</taxon>
        <taxon>Dikarya</taxon>
        <taxon>Ascomycota</taxon>
        <taxon>Pezizomycotina</taxon>
        <taxon>Sordariomycetes</taxon>
        <taxon>Sordariomycetidae</taxon>
        <taxon>Sordariales</taxon>
        <taxon>Lasiosphaeriaceae</taxon>
        <taxon>Lasiosphaeria</taxon>
    </lineage>
</organism>
<evidence type="ECO:0000313" key="1">
    <source>
        <dbReference type="EMBL" id="KAK3364112.1"/>
    </source>
</evidence>
<dbReference type="Proteomes" id="UP001275084">
    <property type="component" value="Unassembled WGS sequence"/>
</dbReference>
<evidence type="ECO:0000313" key="2">
    <source>
        <dbReference type="Proteomes" id="UP001275084"/>
    </source>
</evidence>